<dbReference type="SMART" id="SM00062">
    <property type="entry name" value="PBPb"/>
    <property type="match status" value="1"/>
</dbReference>
<dbReference type="InterPro" id="IPR001638">
    <property type="entry name" value="Solute-binding_3/MltF_N"/>
</dbReference>
<dbReference type="Gene3D" id="3.40.190.10">
    <property type="entry name" value="Periplasmic binding protein-like II"/>
    <property type="match status" value="2"/>
</dbReference>
<evidence type="ECO:0000313" key="2">
    <source>
        <dbReference type="EMBL" id="MFD1835601.1"/>
    </source>
</evidence>
<accession>A0ABW4PY16</accession>
<sequence length="234" mass="24274">MDDGRRADGAPLRAVINLGNAVLAHGDPESPRGVSVDLARELGRRSGRAVELRAVTAARDAVEALETGAADLGFLAHDPDRSRTLAFTDPYVMIEGCFAVPEAAPPTVAEEADRPGLRIGAKRGSALHLHLARTVEGAELVPLPEHPLPGEDPTLDVITGIRDPLTAALREAPGWRLLEPAFLRIPQCVAVPAAAPAADLGALSGAVRELLVSGFVARSLAADGRSPDLAAAPS</sequence>
<evidence type="ECO:0000259" key="1">
    <source>
        <dbReference type="SMART" id="SM00062"/>
    </source>
</evidence>
<gene>
    <name evidence="2" type="ORF">ACFSDA_11040</name>
</gene>
<keyword evidence="3" id="KW-1185">Reference proteome</keyword>
<dbReference type="EMBL" id="JBHUFL010000003">
    <property type="protein sequence ID" value="MFD1835601.1"/>
    <property type="molecule type" value="Genomic_DNA"/>
</dbReference>
<name>A0ABW4PY16_9MICO</name>
<comment type="caution">
    <text evidence="2">The sequence shown here is derived from an EMBL/GenBank/DDBJ whole genome shotgun (WGS) entry which is preliminary data.</text>
</comment>
<dbReference type="SUPFAM" id="SSF53850">
    <property type="entry name" value="Periplasmic binding protein-like II"/>
    <property type="match status" value="1"/>
</dbReference>
<feature type="domain" description="Solute-binding protein family 3/N-terminal" evidence="1">
    <location>
        <begin position="11"/>
        <end position="223"/>
    </location>
</feature>
<protein>
    <submittedName>
        <fullName evidence="2">Transporter substrate-binding domain-containing protein</fullName>
    </submittedName>
</protein>
<evidence type="ECO:0000313" key="3">
    <source>
        <dbReference type="Proteomes" id="UP001597280"/>
    </source>
</evidence>
<organism evidence="2 3">
    <name type="scientific">Brachybacterium rhamnosum</name>
    <dbReference type="NCBI Taxonomy" id="173361"/>
    <lineage>
        <taxon>Bacteria</taxon>
        <taxon>Bacillati</taxon>
        <taxon>Actinomycetota</taxon>
        <taxon>Actinomycetes</taxon>
        <taxon>Micrococcales</taxon>
        <taxon>Dermabacteraceae</taxon>
        <taxon>Brachybacterium</taxon>
    </lineage>
</organism>
<dbReference type="Proteomes" id="UP001597280">
    <property type="component" value="Unassembled WGS sequence"/>
</dbReference>
<dbReference type="RefSeq" id="WP_343904719.1">
    <property type="nucleotide sequence ID" value="NZ_BAAAIS010000003.1"/>
</dbReference>
<reference evidence="3" key="1">
    <citation type="journal article" date="2019" name="Int. J. Syst. Evol. Microbiol.">
        <title>The Global Catalogue of Microorganisms (GCM) 10K type strain sequencing project: providing services to taxonomists for standard genome sequencing and annotation.</title>
        <authorList>
            <consortium name="The Broad Institute Genomics Platform"/>
            <consortium name="The Broad Institute Genome Sequencing Center for Infectious Disease"/>
            <person name="Wu L."/>
            <person name="Ma J."/>
        </authorList>
    </citation>
    <scope>NUCLEOTIDE SEQUENCE [LARGE SCALE GENOMIC DNA]</scope>
    <source>
        <strain evidence="3">JCM 11650</strain>
    </source>
</reference>
<proteinExistence type="predicted"/>
<dbReference type="Pfam" id="PF00497">
    <property type="entry name" value="SBP_bac_3"/>
    <property type="match status" value="1"/>
</dbReference>